<dbReference type="EMBL" id="PJMU01000008">
    <property type="protein sequence ID" value="PKV62395.1"/>
    <property type="molecule type" value="Genomic_DNA"/>
</dbReference>
<accession>A0A2N3U6M5</accession>
<reference evidence="1 2" key="1">
    <citation type="submission" date="2017-12" db="EMBL/GenBank/DDBJ databases">
        <title>Genomic Encyclopedia of Type Strains, Phase III (KMG-III): the genomes of soil and plant-associated and newly described type strains.</title>
        <authorList>
            <person name="Whitman W."/>
        </authorList>
    </citation>
    <scope>NUCLEOTIDE SEQUENCE [LARGE SCALE GENOMIC DNA]</scope>
    <source>
        <strain evidence="1 2">LP43</strain>
    </source>
</reference>
<name>A0A2N3U6M5_9BACT</name>
<dbReference type="AlphaFoldDB" id="A0A2N3U6M5"/>
<evidence type="ECO:0008006" key="3">
    <source>
        <dbReference type="Google" id="ProtNLM"/>
    </source>
</evidence>
<protein>
    <recommendedName>
        <fullName evidence="3">Lipoprotein</fullName>
    </recommendedName>
</protein>
<dbReference type="PROSITE" id="PS51257">
    <property type="entry name" value="PROKAR_LIPOPROTEIN"/>
    <property type="match status" value="1"/>
</dbReference>
<dbReference type="RefSeq" id="WP_101447484.1">
    <property type="nucleotide sequence ID" value="NZ_PJMU01000008.1"/>
</dbReference>
<keyword evidence="2" id="KW-1185">Reference proteome</keyword>
<sequence>MKYLLIFSLLAVIVSGCDTPVCCDPGPPNFFAVIRTSEGTDYLTSNAGKPIDLYYDGENKDDEKTDVHPIIFLQGDTTKLECINITSVSMNGIKTFYLKVGSDIDTLYVDVDKKRNFKSVHFNGQPAQEITSRKAGSFWLMKKK</sequence>
<evidence type="ECO:0000313" key="1">
    <source>
        <dbReference type="EMBL" id="PKV62395.1"/>
    </source>
</evidence>
<comment type="caution">
    <text evidence="1">The sequence shown here is derived from an EMBL/GenBank/DDBJ whole genome shotgun (WGS) entry which is preliminary data.</text>
</comment>
<organism evidence="1 2">
    <name type="scientific">Pontibacter ramchanderi</name>
    <dbReference type="NCBI Taxonomy" id="1179743"/>
    <lineage>
        <taxon>Bacteria</taxon>
        <taxon>Pseudomonadati</taxon>
        <taxon>Bacteroidota</taxon>
        <taxon>Cytophagia</taxon>
        <taxon>Cytophagales</taxon>
        <taxon>Hymenobacteraceae</taxon>
        <taxon>Pontibacter</taxon>
    </lineage>
</organism>
<evidence type="ECO:0000313" key="2">
    <source>
        <dbReference type="Proteomes" id="UP000233782"/>
    </source>
</evidence>
<proteinExistence type="predicted"/>
<gene>
    <name evidence="1" type="ORF">BD749_3879</name>
</gene>
<dbReference type="Proteomes" id="UP000233782">
    <property type="component" value="Unassembled WGS sequence"/>
</dbReference>